<dbReference type="GO" id="GO:0000122">
    <property type="term" value="P:negative regulation of transcription by RNA polymerase II"/>
    <property type="evidence" value="ECO:0007669"/>
    <property type="project" value="TreeGrafter"/>
</dbReference>
<evidence type="ECO:0000259" key="13">
    <source>
        <dbReference type="PROSITE" id="PS50114"/>
    </source>
</evidence>
<dbReference type="OrthoDB" id="515401at2759"/>
<dbReference type="RefSeq" id="XP_023693052.1">
    <property type="nucleotide sequence ID" value="XM_023837284.2"/>
</dbReference>
<dbReference type="GO" id="GO:0000978">
    <property type="term" value="F:RNA polymerase II cis-regulatory region sequence-specific DNA binding"/>
    <property type="evidence" value="ECO:0007669"/>
    <property type="project" value="TreeGrafter"/>
</dbReference>
<evidence type="ECO:0000313" key="15">
    <source>
        <dbReference type="Proteomes" id="UP000261540"/>
    </source>
</evidence>
<evidence type="ECO:0000256" key="6">
    <source>
        <dbReference type="ARBA" id="ARBA00023015"/>
    </source>
</evidence>
<evidence type="ECO:0000256" key="11">
    <source>
        <dbReference type="PROSITE-ProRule" id="PRU00094"/>
    </source>
</evidence>
<feature type="compositionally biased region" description="Low complexity" evidence="12">
    <location>
        <begin position="137"/>
        <end position="148"/>
    </location>
</feature>
<dbReference type="RefSeq" id="XP_072571306.1">
    <property type="nucleotide sequence ID" value="XM_072715205.1"/>
</dbReference>
<evidence type="ECO:0000256" key="3">
    <source>
        <dbReference type="ARBA" id="ARBA00022737"/>
    </source>
</evidence>
<dbReference type="InterPro" id="IPR000679">
    <property type="entry name" value="Znf_GATA"/>
</dbReference>
<dbReference type="GO" id="GO:0048821">
    <property type="term" value="P:erythrocyte development"/>
    <property type="evidence" value="ECO:0007669"/>
    <property type="project" value="Ensembl"/>
</dbReference>
<evidence type="ECO:0000256" key="2">
    <source>
        <dbReference type="ARBA" id="ARBA00022723"/>
    </source>
</evidence>
<keyword evidence="5" id="KW-0862">Zinc</keyword>
<dbReference type="Pfam" id="PF00320">
    <property type="entry name" value="GATA"/>
    <property type="match status" value="2"/>
</dbReference>
<dbReference type="GO" id="GO:0043009">
    <property type="term" value="P:chordate embryonic development"/>
    <property type="evidence" value="ECO:0007669"/>
    <property type="project" value="Ensembl"/>
</dbReference>
<dbReference type="SMART" id="SM00401">
    <property type="entry name" value="ZnF_GATA"/>
    <property type="match status" value="2"/>
</dbReference>
<keyword evidence="4 11" id="KW-0863">Zinc-finger</keyword>
<evidence type="ECO:0000256" key="10">
    <source>
        <dbReference type="ARBA" id="ARBA00023242"/>
    </source>
</evidence>
<keyword evidence="9" id="KW-0804">Transcription</keyword>
<dbReference type="PRINTS" id="PR00619">
    <property type="entry name" value="GATAZNFINGER"/>
</dbReference>
<dbReference type="GO" id="GO:0045165">
    <property type="term" value="P:cell fate commitment"/>
    <property type="evidence" value="ECO:0007669"/>
    <property type="project" value="TreeGrafter"/>
</dbReference>
<dbReference type="FunFam" id="3.30.50.10:FF:000032">
    <property type="entry name" value="Transcription factor GATA-3"/>
    <property type="match status" value="1"/>
</dbReference>
<dbReference type="Proteomes" id="UP000261540">
    <property type="component" value="Unplaced"/>
</dbReference>
<keyword evidence="2" id="KW-0479">Metal-binding</keyword>
<name>A0A3B3S761_9TELE</name>
<accession>A0A3B3S761</accession>
<dbReference type="Ensembl" id="ENSPKIT00000006763.1">
    <property type="protein sequence ID" value="ENSPKIP00000026015.1"/>
    <property type="gene ID" value="ENSPKIG00000008667.1"/>
</dbReference>
<keyword evidence="6" id="KW-0805">Transcription regulation</keyword>
<dbReference type="GO" id="GO:0005634">
    <property type="term" value="C:nucleus"/>
    <property type="evidence" value="ECO:0007669"/>
    <property type="project" value="UniProtKB-SubCell"/>
</dbReference>
<sequence length="359" mass="38952">MDDSAEHPSWVSSPLLGLNTLANFPPGEDGHHGYPSSILSNIHWFEGSGGHPQGPSYGPLAAVWAGGPFAKHPLHTHTPPPPHTPSPASSFISPVEMLFLACDGKQSPRLEEALRVEQPGMMGGRAGDFPILSSGVGSVSAASPRSPSHVVTPYSSSVGPHQHHRTGSPGAWSSSSHSPKLRKMRPSSPTRECVNCGVCITPLWHRDAAGHYLCNSCGVNHKINKRKWPLLQAKNRSMAGRRIGMQCANCHTRSTSLWRRNASGEPVCNACGLYFKLHNANRPLTMKKDTIQTRNRKVSIFSKKMRRGDGPARQPCMPQAPVPEQYAGLDSMAQPAYRYPTPLLPPPSTLQSEMWPTLG</sequence>
<evidence type="ECO:0000256" key="4">
    <source>
        <dbReference type="ARBA" id="ARBA00022771"/>
    </source>
</evidence>
<keyword evidence="7" id="KW-0238">DNA-binding</keyword>
<feature type="domain" description="GATA-type" evidence="13">
    <location>
        <begin position="241"/>
        <end position="294"/>
    </location>
</feature>
<feature type="region of interest" description="Disordered" evidence="12">
    <location>
        <begin position="137"/>
        <end position="189"/>
    </location>
</feature>
<comment type="subcellular location">
    <subcellularLocation>
        <location evidence="1">Nucleus</location>
    </subcellularLocation>
</comment>
<dbReference type="GeneTree" id="ENSGT00940000166313"/>
<dbReference type="STRING" id="1676925.ENSPKIP00000026015"/>
<dbReference type="GO" id="GO:0000981">
    <property type="term" value="F:DNA-binding transcription factor activity, RNA polymerase II-specific"/>
    <property type="evidence" value="ECO:0007669"/>
    <property type="project" value="TreeGrafter"/>
</dbReference>
<dbReference type="PANTHER" id="PTHR10071:SF190">
    <property type="entry name" value="ERYTHROID TRANSCRIPTION FACTOR"/>
    <property type="match status" value="1"/>
</dbReference>
<evidence type="ECO:0000256" key="7">
    <source>
        <dbReference type="ARBA" id="ARBA00023125"/>
    </source>
</evidence>
<feature type="domain" description="GATA-type" evidence="13">
    <location>
        <begin position="187"/>
        <end position="241"/>
    </location>
</feature>
<reference evidence="14" key="2">
    <citation type="submission" date="2025-09" db="UniProtKB">
        <authorList>
            <consortium name="Ensembl"/>
        </authorList>
    </citation>
    <scope>IDENTIFICATION</scope>
</reference>
<dbReference type="SUPFAM" id="SSF57716">
    <property type="entry name" value="Glucocorticoid receptor-like (DNA-binding domain)"/>
    <property type="match status" value="2"/>
</dbReference>
<evidence type="ECO:0000256" key="1">
    <source>
        <dbReference type="ARBA" id="ARBA00004123"/>
    </source>
</evidence>
<dbReference type="InterPro" id="IPR039355">
    <property type="entry name" value="Transcription_factor_GATA"/>
</dbReference>
<keyword evidence="10" id="KW-0539">Nucleus</keyword>
<dbReference type="KEGG" id="pki:111856933"/>
<dbReference type="GO" id="GO:0008270">
    <property type="term" value="F:zinc ion binding"/>
    <property type="evidence" value="ECO:0007669"/>
    <property type="project" value="UniProtKB-KW"/>
</dbReference>
<evidence type="ECO:0000256" key="8">
    <source>
        <dbReference type="ARBA" id="ARBA00023159"/>
    </source>
</evidence>
<dbReference type="InterPro" id="IPR013088">
    <property type="entry name" value="Znf_NHR/GATA"/>
</dbReference>
<reference evidence="14" key="1">
    <citation type="submission" date="2025-08" db="UniProtKB">
        <authorList>
            <consortium name="Ensembl"/>
        </authorList>
    </citation>
    <scope>IDENTIFICATION</scope>
</reference>
<evidence type="ECO:0000256" key="12">
    <source>
        <dbReference type="SAM" id="MobiDB-lite"/>
    </source>
</evidence>
<dbReference type="GO" id="GO:0030223">
    <property type="term" value="P:neutrophil differentiation"/>
    <property type="evidence" value="ECO:0007669"/>
    <property type="project" value="Ensembl"/>
</dbReference>
<dbReference type="Gene3D" id="3.30.50.10">
    <property type="entry name" value="Erythroid Transcription Factor GATA-1, subunit A"/>
    <property type="match status" value="2"/>
</dbReference>
<keyword evidence="15" id="KW-1185">Reference proteome</keyword>
<dbReference type="PROSITE" id="PS50114">
    <property type="entry name" value="GATA_ZN_FINGER_2"/>
    <property type="match status" value="2"/>
</dbReference>
<protein>
    <submittedName>
        <fullName evidence="14">GATA binding protein 1a</fullName>
    </submittedName>
</protein>
<proteinExistence type="predicted"/>
<evidence type="ECO:0000256" key="5">
    <source>
        <dbReference type="ARBA" id="ARBA00022833"/>
    </source>
</evidence>
<dbReference type="GO" id="GO:0030225">
    <property type="term" value="P:macrophage differentiation"/>
    <property type="evidence" value="ECO:0007669"/>
    <property type="project" value="Ensembl"/>
</dbReference>
<dbReference type="GeneID" id="111856933"/>
<dbReference type="GO" id="GO:0043066">
    <property type="term" value="P:negative regulation of apoptotic process"/>
    <property type="evidence" value="ECO:0007669"/>
    <property type="project" value="Ensembl"/>
</dbReference>
<evidence type="ECO:0000313" key="14">
    <source>
        <dbReference type="Ensembl" id="ENSPKIP00000026015.1"/>
    </source>
</evidence>
<dbReference type="CDD" id="cd00202">
    <property type="entry name" value="ZnF_GATA"/>
    <property type="match status" value="1"/>
</dbReference>
<dbReference type="PROSITE" id="PS00344">
    <property type="entry name" value="GATA_ZN_FINGER_1"/>
    <property type="match status" value="1"/>
</dbReference>
<dbReference type="PANTHER" id="PTHR10071">
    <property type="entry name" value="TRANSCRIPTION FACTOR GATA FAMILY MEMBER"/>
    <property type="match status" value="1"/>
</dbReference>
<organism evidence="14 15">
    <name type="scientific">Paramormyrops kingsleyae</name>
    <dbReference type="NCBI Taxonomy" id="1676925"/>
    <lineage>
        <taxon>Eukaryota</taxon>
        <taxon>Metazoa</taxon>
        <taxon>Chordata</taxon>
        <taxon>Craniata</taxon>
        <taxon>Vertebrata</taxon>
        <taxon>Euteleostomi</taxon>
        <taxon>Actinopterygii</taxon>
        <taxon>Neopterygii</taxon>
        <taxon>Teleostei</taxon>
        <taxon>Osteoglossocephala</taxon>
        <taxon>Osteoglossomorpha</taxon>
        <taxon>Osteoglossiformes</taxon>
        <taxon>Mormyridae</taxon>
        <taxon>Paramormyrops</taxon>
    </lineage>
</organism>
<evidence type="ECO:0000256" key="9">
    <source>
        <dbReference type="ARBA" id="ARBA00023163"/>
    </source>
</evidence>
<dbReference type="GO" id="GO:0010629">
    <property type="term" value="P:negative regulation of gene expression"/>
    <property type="evidence" value="ECO:0007669"/>
    <property type="project" value="Ensembl"/>
</dbReference>
<keyword evidence="8" id="KW-0010">Activator</keyword>
<dbReference type="GO" id="GO:0060215">
    <property type="term" value="P:primitive hemopoiesis"/>
    <property type="evidence" value="ECO:0007669"/>
    <property type="project" value="Ensembl"/>
</dbReference>
<keyword evidence="3" id="KW-0677">Repeat</keyword>
<dbReference type="GO" id="GO:0010725">
    <property type="term" value="P:regulation of primitive erythrocyte differentiation"/>
    <property type="evidence" value="ECO:0007669"/>
    <property type="project" value="Ensembl"/>
</dbReference>
<dbReference type="GO" id="GO:0030224">
    <property type="term" value="P:monocyte differentiation"/>
    <property type="evidence" value="ECO:0007669"/>
    <property type="project" value="Ensembl"/>
</dbReference>
<dbReference type="GO" id="GO:0045944">
    <property type="term" value="P:positive regulation of transcription by RNA polymerase II"/>
    <property type="evidence" value="ECO:0007669"/>
    <property type="project" value="Ensembl"/>
</dbReference>
<dbReference type="AlphaFoldDB" id="A0A3B3S761"/>